<evidence type="ECO:0000313" key="3">
    <source>
        <dbReference type="EMBL" id="MBW60772.1"/>
    </source>
</evidence>
<evidence type="ECO:0000256" key="2">
    <source>
        <dbReference type="SAM" id="SignalP"/>
    </source>
</evidence>
<reference evidence="3" key="1">
    <citation type="submission" date="2018-01" db="EMBL/GenBank/DDBJ databases">
        <title>An insight into the sialome of Amazonian anophelines.</title>
        <authorList>
            <person name="Ribeiro J.M."/>
            <person name="Scarpassa V."/>
            <person name="Calvo E."/>
        </authorList>
    </citation>
    <scope>NUCLEOTIDE SEQUENCE</scope>
    <source>
        <tissue evidence="3">Salivary glands</tissue>
    </source>
</reference>
<accession>A0A2M4C616</accession>
<evidence type="ECO:0000256" key="1">
    <source>
        <dbReference type="SAM" id="MobiDB-lite"/>
    </source>
</evidence>
<sequence length="164" mass="18338">MSPLYGRCHKWRVRLGYCFFFLLSGHSALPSTPTRPAVHQVCSRRRRRSLGVLRHINASAARRLKDGQRRHGRRCGVDETFNIRQLLAAHTIHVASVSGSVRCLLARLATYVSGAPIFGTQPTPSGPGWCVRGGNCEKQKGKSPSTAQQHQQQQQHNTMLFVNR</sequence>
<proteinExistence type="predicted"/>
<protein>
    <submittedName>
        <fullName evidence="3">Putative secreted protein</fullName>
    </submittedName>
</protein>
<feature type="signal peptide" evidence="2">
    <location>
        <begin position="1"/>
        <end position="28"/>
    </location>
</feature>
<keyword evidence="2" id="KW-0732">Signal</keyword>
<feature type="chain" id="PRO_5015005652" evidence="2">
    <location>
        <begin position="29"/>
        <end position="164"/>
    </location>
</feature>
<name>A0A2M4C616_9DIPT</name>
<feature type="region of interest" description="Disordered" evidence="1">
    <location>
        <begin position="137"/>
        <end position="164"/>
    </location>
</feature>
<organism evidence="3">
    <name type="scientific">Anopheles marajoara</name>
    <dbReference type="NCBI Taxonomy" id="58244"/>
    <lineage>
        <taxon>Eukaryota</taxon>
        <taxon>Metazoa</taxon>
        <taxon>Ecdysozoa</taxon>
        <taxon>Arthropoda</taxon>
        <taxon>Hexapoda</taxon>
        <taxon>Insecta</taxon>
        <taxon>Pterygota</taxon>
        <taxon>Neoptera</taxon>
        <taxon>Endopterygota</taxon>
        <taxon>Diptera</taxon>
        <taxon>Nematocera</taxon>
        <taxon>Culicoidea</taxon>
        <taxon>Culicidae</taxon>
        <taxon>Anophelinae</taxon>
        <taxon>Anopheles</taxon>
    </lineage>
</organism>
<dbReference type="EMBL" id="GGFJ01011631">
    <property type="protein sequence ID" value="MBW60772.1"/>
    <property type="molecule type" value="Transcribed_RNA"/>
</dbReference>
<dbReference type="AlphaFoldDB" id="A0A2M4C616"/>